<keyword evidence="3" id="KW-1185">Reference proteome</keyword>
<keyword evidence="2" id="KW-0560">Oxidoreductase</keyword>
<dbReference type="PROSITE" id="PS51725">
    <property type="entry name" value="ABM"/>
    <property type="match status" value="1"/>
</dbReference>
<dbReference type="SUPFAM" id="SSF54909">
    <property type="entry name" value="Dimeric alpha+beta barrel"/>
    <property type="match status" value="1"/>
</dbReference>
<dbReference type="InterPro" id="IPR011008">
    <property type="entry name" value="Dimeric_a/b-barrel"/>
</dbReference>
<gene>
    <name evidence="2" type="ORF">FHS22_001678</name>
</gene>
<proteinExistence type="predicted"/>
<evidence type="ECO:0000259" key="1">
    <source>
        <dbReference type="PROSITE" id="PS51725"/>
    </source>
</evidence>
<accession>A0A841D261</accession>
<dbReference type="GO" id="GO:0004497">
    <property type="term" value="F:monooxygenase activity"/>
    <property type="evidence" value="ECO:0007669"/>
    <property type="project" value="UniProtKB-KW"/>
</dbReference>
<dbReference type="Gene3D" id="3.30.70.100">
    <property type="match status" value="1"/>
</dbReference>
<name>A0A841D261_PLAVE</name>
<sequence length="110" mass="12594">MSERSHGRARIVFLVKVPVERRDDFLAAYEQIRFLVAEGVPGHLVDQVCRSATDPEQWLITSEWSDLESFLAWEATSEHRDLVKPLRDCITEARSLRFLIEAETAGRVPA</sequence>
<comment type="caution">
    <text evidence="2">The sequence shown here is derived from an EMBL/GenBank/DDBJ whole genome shotgun (WGS) entry which is preliminary data.</text>
</comment>
<evidence type="ECO:0000313" key="2">
    <source>
        <dbReference type="EMBL" id="MBB5962417.1"/>
    </source>
</evidence>
<dbReference type="EMBL" id="JACHJJ010000004">
    <property type="protein sequence ID" value="MBB5962417.1"/>
    <property type="molecule type" value="Genomic_DNA"/>
</dbReference>
<dbReference type="Proteomes" id="UP000562352">
    <property type="component" value="Unassembled WGS sequence"/>
</dbReference>
<dbReference type="RefSeq" id="WP_184939875.1">
    <property type="nucleotide sequence ID" value="NZ_BAAAWZ010000001.1"/>
</dbReference>
<feature type="domain" description="ABM" evidence="1">
    <location>
        <begin position="9"/>
        <end position="98"/>
    </location>
</feature>
<reference evidence="2 3" key="1">
    <citation type="submission" date="2020-08" db="EMBL/GenBank/DDBJ databases">
        <title>Genomic Encyclopedia of Type Strains, Phase III (KMG-III): the genomes of soil and plant-associated and newly described type strains.</title>
        <authorList>
            <person name="Whitman W."/>
        </authorList>
    </citation>
    <scope>NUCLEOTIDE SEQUENCE [LARGE SCALE GENOMIC DNA]</scope>
    <source>
        <strain evidence="2 3">CECT 3303</strain>
    </source>
</reference>
<keyword evidence="2" id="KW-0503">Monooxygenase</keyword>
<protein>
    <submittedName>
        <fullName evidence="2">Heme-degrading monooxygenase HmoA</fullName>
    </submittedName>
</protein>
<dbReference type="Pfam" id="PF03992">
    <property type="entry name" value="ABM"/>
    <property type="match status" value="1"/>
</dbReference>
<dbReference type="InterPro" id="IPR007138">
    <property type="entry name" value="ABM_dom"/>
</dbReference>
<dbReference type="AlphaFoldDB" id="A0A841D261"/>
<evidence type="ECO:0000313" key="3">
    <source>
        <dbReference type="Proteomes" id="UP000562352"/>
    </source>
</evidence>
<organism evidence="2 3">
    <name type="scientific">Planomonospora venezuelensis</name>
    <dbReference type="NCBI Taxonomy" id="1999"/>
    <lineage>
        <taxon>Bacteria</taxon>
        <taxon>Bacillati</taxon>
        <taxon>Actinomycetota</taxon>
        <taxon>Actinomycetes</taxon>
        <taxon>Streptosporangiales</taxon>
        <taxon>Streptosporangiaceae</taxon>
        <taxon>Planomonospora</taxon>
    </lineage>
</organism>